<dbReference type="KEGG" id="hdn:Hden_0753"/>
<keyword evidence="2" id="KW-1185">Reference proteome</keyword>
<dbReference type="Proteomes" id="UP000002033">
    <property type="component" value="Chromosome"/>
</dbReference>
<reference evidence="2" key="1">
    <citation type="journal article" date="2011" name="J. Bacteriol.">
        <title>Genome sequences of eight morphologically diverse alphaproteobacteria.</title>
        <authorList>
            <consortium name="US DOE Joint Genome Institute"/>
            <person name="Brown P.J."/>
            <person name="Kysela D.T."/>
            <person name="Buechlein A."/>
            <person name="Hemmerich C."/>
            <person name="Brun Y.V."/>
        </authorList>
    </citation>
    <scope>NUCLEOTIDE SEQUENCE [LARGE SCALE GENOMIC DNA]</scope>
    <source>
        <strain evidence="2">ATCC 51888 / DSM 1869 / NCIB 11706 / TK 0415</strain>
    </source>
</reference>
<sequence length="214" mass="22224">MSFPLDSLLNASFSLREVIAGPGHAGAALGFGLALAMQGRAAARPAGLLWVREAAAVAEAGGVYGPGLNTLGLSPDTCIVVEARSLIDGLRATLEGARCAALHAVVLETVAPIDLTASRRLKLASEKSGVEIVLIRHGGRVTPNAAQVRWRVQGAPLMDPDGRRPPTFEAVVLKSSSGLDGRSCIVEWDHERQCFSQTVSQSVDAVPVVGSLAA</sequence>
<dbReference type="HOGENOM" id="CLU_065750_3_0_5"/>
<dbReference type="eggNOG" id="COG4544">
    <property type="taxonomic scope" value="Bacteria"/>
</dbReference>
<accession>D8JTK9</accession>
<organism evidence="1 2">
    <name type="scientific">Hyphomicrobium denitrificans (strain ATCC 51888 / DSM 1869 / NCIMB 11706 / TK 0415)</name>
    <dbReference type="NCBI Taxonomy" id="582899"/>
    <lineage>
        <taxon>Bacteria</taxon>
        <taxon>Pseudomonadati</taxon>
        <taxon>Pseudomonadota</taxon>
        <taxon>Alphaproteobacteria</taxon>
        <taxon>Hyphomicrobiales</taxon>
        <taxon>Hyphomicrobiaceae</taxon>
        <taxon>Hyphomicrobium</taxon>
    </lineage>
</organism>
<proteinExistence type="predicted"/>
<dbReference type="Gene3D" id="3.40.50.300">
    <property type="entry name" value="P-loop containing nucleotide triphosphate hydrolases"/>
    <property type="match status" value="1"/>
</dbReference>
<dbReference type="EMBL" id="CP002083">
    <property type="protein sequence ID" value="ADJ22571.1"/>
    <property type="molecule type" value="Genomic_DNA"/>
</dbReference>
<name>D8JTK9_HYPDA</name>
<dbReference type="SUPFAM" id="SSF52540">
    <property type="entry name" value="P-loop containing nucleoside triphosphate hydrolases"/>
    <property type="match status" value="1"/>
</dbReference>
<dbReference type="AlphaFoldDB" id="D8JTK9"/>
<evidence type="ECO:0000313" key="1">
    <source>
        <dbReference type="EMBL" id="ADJ22571.1"/>
    </source>
</evidence>
<protein>
    <recommendedName>
        <fullName evidence="3">Protein ImuA</fullName>
    </recommendedName>
</protein>
<dbReference type="OrthoDB" id="7202530at2"/>
<dbReference type="STRING" id="582899.Hden_0753"/>
<gene>
    <name evidence="1" type="ordered locus">Hden_0753</name>
</gene>
<evidence type="ECO:0000313" key="2">
    <source>
        <dbReference type="Proteomes" id="UP000002033"/>
    </source>
</evidence>
<dbReference type="InterPro" id="IPR027417">
    <property type="entry name" value="P-loop_NTPase"/>
</dbReference>
<evidence type="ECO:0008006" key="3">
    <source>
        <dbReference type="Google" id="ProtNLM"/>
    </source>
</evidence>